<dbReference type="SFLD" id="SFLDG01144">
    <property type="entry name" value="C2.B.4:_PGP_Like"/>
    <property type="match status" value="1"/>
</dbReference>
<keyword evidence="1" id="KW-0479">Metal-binding</keyword>
<accession>B2VCN6</accession>
<evidence type="ECO:0000256" key="1">
    <source>
        <dbReference type="ARBA" id="ARBA00022723"/>
    </source>
</evidence>
<dbReference type="GO" id="GO:0000287">
    <property type="term" value="F:magnesium ion binding"/>
    <property type="evidence" value="ECO:0007669"/>
    <property type="project" value="UniProtKB-ARBA"/>
</dbReference>
<dbReference type="GO" id="GO:0005829">
    <property type="term" value="C:cytosol"/>
    <property type="evidence" value="ECO:0007669"/>
    <property type="project" value="TreeGrafter"/>
</dbReference>
<keyword evidence="2 3" id="KW-0378">Hydrolase</keyword>
<dbReference type="Pfam" id="PF08282">
    <property type="entry name" value="Hydrolase_3"/>
    <property type="match status" value="1"/>
</dbReference>
<dbReference type="PANTHER" id="PTHR10000">
    <property type="entry name" value="PHOSPHOSERINE PHOSPHATASE"/>
    <property type="match status" value="1"/>
</dbReference>
<dbReference type="NCBIfam" id="TIGR00099">
    <property type="entry name" value="Cof-subfamily"/>
    <property type="match status" value="1"/>
</dbReference>
<dbReference type="SFLD" id="SFLDG01140">
    <property type="entry name" value="C2.B:_Phosphomannomutase_and_P"/>
    <property type="match status" value="1"/>
</dbReference>
<dbReference type="AlphaFoldDB" id="B2VCN6"/>
<dbReference type="HOGENOM" id="CLU_044146_5_0_6"/>
<reference evidence="3 4" key="1">
    <citation type="journal article" date="2008" name="Environ. Microbiol.">
        <title>The genome of Erwinia tasmaniensis strain Et1/99, a non-pathogenic bacterium in the genus Erwinia.</title>
        <authorList>
            <person name="Kube M."/>
            <person name="Migdoll A.M."/>
            <person name="Mueller I."/>
            <person name="Kuhl H."/>
            <person name="Beck A."/>
            <person name="Reinhardt R."/>
            <person name="Geider K."/>
        </authorList>
    </citation>
    <scope>NUCLEOTIDE SEQUENCE [LARGE SCALE GENOMIC DNA]</scope>
    <source>
        <strain evidence="4">DSM 17950 / CFBP 7177 / CIP 109463 / NCPPB 4357 / Et1/99</strain>
    </source>
</reference>
<dbReference type="EC" id="3.1.3.23" evidence="3"/>
<dbReference type="EMBL" id="CU468135">
    <property type="protein sequence ID" value="CAO98091.1"/>
    <property type="molecule type" value="Genomic_DNA"/>
</dbReference>
<dbReference type="PANTHER" id="PTHR10000:SF53">
    <property type="entry name" value="5-AMINO-6-(5-PHOSPHO-D-RIBITYLAMINO)URACIL PHOSPHATASE YBJI-RELATED"/>
    <property type="match status" value="1"/>
</dbReference>
<evidence type="ECO:0000313" key="3">
    <source>
        <dbReference type="EMBL" id="CAO98091.1"/>
    </source>
</evidence>
<gene>
    <name evidence="3" type="primary">supH</name>
    <name evidence="3" type="ordered locus">ETA_30450</name>
</gene>
<dbReference type="eggNOG" id="COG0561">
    <property type="taxonomic scope" value="Bacteria"/>
</dbReference>
<dbReference type="RefSeq" id="WP_012442742.1">
    <property type="nucleotide sequence ID" value="NC_010694.1"/>
</dbReference>
<dbReference type="SFLD" id="SFLDS00003">
    <property type="entry name" value="Haloacid_Dehalogenase"/>
    <property type="match status" value="1"/>
</dbReference>
<keyword evidence="4" id="KW-1185">Reference proteome</keyword>
<dbReference type="InterPro" id="IPR036412">
    <property type="entry name" value="HAD-like_sf"/>
</dbReference>
<proteinExistence type="predicted"/>
<sequence length="270" mass="30064">MIRMIAVDMDGTFLDDNKNYNKARFLSLYQQMKQRDIKFVVASGNQYYQLLSFFPEISGEIAFVAENGANIVDNGSTLFCARLSDEHLAQVLTVLQRIPYIHAVVCGPRSAYMLNDTPDTLLALMSKHYHRLELHPNFARLDDCIFKFSLNLADEKIPELMEHIGHALDGIVTPVSSGSGFVDLIIPGMHKAHGLSLLQKKWQIANHEVVATGDSGNDIEMLAHAGYGFAMANAQPAVKQVARYHTESNNHEGALNVIERVLTQSAPFHL</sequence>
<evidence type="ECO:0000256" key="2">
    <source>
        <dbReference type="ARBA" id="ARBA00022801"/>
    </source>
</evidence>
<dbReference type="CDD" id="cd07518">
    <property type="entry name" value="HAD_YbiV-Like"/>
    <property type="match status" value="1"/>
</dbReference>
<dbReference type="OrthoDB" id="3180855at2"/>
<dbReference type="Proteomes" id="UP000001726">
    <property type="component" value="Chromosome"/>
</dbReference>
<dbReference type="GO" id="GO:0050308">
    <property type="term" value="F:sugar-phosphatase activity"/>
    <property type="evidence" value="ECO:0007669"/>
    <property type="project" value="UniProtKB-EC"/>
</dbReference>
<dbReference type="SUPFAM" id="SSF56784">
    <property type="entry name" value="HAD-like"/>
    <property type="match status" value="1"/>
</dbReference>
<dbReference type="InterPro" id="IPR000150">
    <property type="entry name" value="Cof"/>
</dbReference>
<protein>
    <submittedName>
        <fullName evidence="3">Sugar phosphatase SupH</fullName>
        <ecNumber evidence="3">3.1.3.23</ecNumber>
    </submittedName>
</protein>
<name>B2VCN6_ERWT9</name>
<dbReference type="InterPro" id="IPR006379">
    <property type="entry name" value="HAD-SF_hydro_IIB"/>
</dbReference>
<dbReference type="Gene3D" id="3.30.1240.10">
    <property type="match status" value="1"/>
</dbReference>
<evidence type="ECO:0000313" key="4">
    <source>
        <dbReference type="Proteomes" id="UP000001726"/>
    </source>
</evidence>
<organism evidence="3 4">
    <name type="scientific">Erwinia tasmaniensis (strain DSM 17950 / CFBP 7177 / CIP 109463 / NCPPB 4357 / Et1/99)</name>
    <dbReference type="NCBI Taxonomy" id="465817"/>
    <lineage>
        <taxon>Bacteria</taxon>
        <taxon>Pseudomonadati</taxon>
        <taxon>Pseudomonadota</taxon>
        <taxon>Gammaproteobacteria</taxon>
        <taxon>Enterobacterales</taxon>
        <taxon>Erwiniaceae</taxon>
        <taxon>Erwinia</taxon>
    </lineage>
</organism>
<dbReference type="KEGG" id="eta:ETA_30450"/>
<dbReference type="Gene3D" id="3.40.50.1000">
    <property type="entry name" value="HAD superfamily/HAD-like"/>
    <property type="match status" value="1"/>
</dbReference>
<dbReference type="NCBIfam" id="TIGR01484">
    <property type="entry name" value="HAD-SF-IIB"/>
    <property type="match status" value="1"/>
</dbReference>
<dbReference type="InterPro" id="IPR023214">
    <property type="entry name" value="HAD_sf"/>
</dbReference>